<sequence>MSGKRPRRVSVIGAGTCDAAVYEAARLLGRLLAGHGCDIVCGGLGGVMAGVCQGAREAGGRTIGILPGDDPAAANPFVNVPIVTGMGIARNVLVVKNGDAVVALSGGAGTLSEIGLALKLGRPVVALGPYGTLPGVRSAKTPEEAAAMVAAFCRDDQLSES</sequence>
<dbReference type="GO" id="GO:0005829">
    <property type="term" value="C:cytosol"/>
    <property type="evidence" value="ECO:0007669"/>
    <property type="project" value="TreeGrafter"/>
</dbReference>
<dbReference type="Proteomes" id="UP000004662">
    <property type="component" value="Chromosome"/>
</dbReference>
<dbReference type="PANTHER" id="PTHR43393:SF3">
    <property type="entry name" value="LYSINE DECARBOXYLASE-LIKE PROTEIN"/>
    <property type="match status" value="1"/>
</dbReference>
<dbReference type="Pfam" id="PF18306">
    <property type="entry name" value="LDcluster4"/>
    <property type="match status" value="1"/>
</dbReference>
<dbReference type="NCBIfam" id="TIGR00725">
    <property type="entry name" value="TIGR00725 family protein"/>
    <property type="match status" value="1"/>
</dbReference>
<dbReference type="InterPro" id="IPR005268">
    <property type="entry name" value="CHP00725"/>
</dbReference>
<dbReference type="InterPro" id="IPR052341">
    <property type="entry name" value="LOG_family_nucleotidases"/>
</dbReference>
<dbReference type="STRING" id="694327.DFW101_0852"/>
<dbReference type="PANTHER" id="PTHR43393">
    <property type="entry name" value="CYTOKININ RIBOSIDE 5'-MONOPHOSPHATE PHOSPHORIBOHYDROLASE"/>
    <property type="match status" value="1"/>
</dbReference>
<proteinExistence type="predicted"/>
<organism evidence="1 2">
    <name type="scientific">Solidesulfovibrio carbinoliphilus subsp. oakridgensis</name>
    <dbReference type="NCBI Taxonomy" id="694327"/>
    <lineage>
        <taxon>Bacteria</taxon>
        <taxon>Pseudomonadati</taxon>
        <taxon>Thermodesulfobacteriota</taxon>
        <taxon>Desulfovibrionia</taxon>
        <taxon>Desulfovibrionales</taxon>
        <taxon>Desulfovibrionaceae</taxon>
        <taxon>Solidesulfovibrio</taxon>
    </lineage>
</organism>
<protein>
    <recommendedName>
        <fullName evidence="3">TIGR00725 family protein</fullName>
    </recommendedName>
</protein>
<dbReference type="Gene3D" id="3.40.50.450">
    <property type="match status" value="1"/>
</dbReference>
<reference evidence="2" key="1">
    <citation type="journal article" date="2015" name="Genome Announc.">
        <title>High-Quality Draft Genome Sequence of Desulfovibrio carbinoliphilus FW-101-2B, an Organic Acid-Oxidizing Sulfate-Reducing Bacterium Isolated from Uranium(VI)-Contaminated Groundwater.</title>
        <authorList>
            <person name="Ramsay B.D."/>
            <person name="Hwang C."/>
            <person name="Woo H.L."/>
            <person name="Carroll S.L."/>
            <person name="Lucas S."/>
            <person name="Han J."/>
            <person name="Lapidus A.L."/>
            <person name="Cheng J.F."/>
            <person name="Goodwin L.A."/>
            <person name="Pitluck S."/>
            <person name="Peters L."/>
            <person name="Chertkov O."/>
            <person name="Held B."/>
            <person name="Detter J.C."/>
            <person name="Han C.S."/>
            <person name="Tapia R."/>
            <person name="Land M.L."/>
            <person name="Hauser L.J."/>
            <person name="Kyrpides N.C."/>
            <person name="Ivanova N.N."/>
            <person name="Mikhailova N."/>
            <person name="Pagani I."/>
            <person name="Woyke T."/>
            <person name="Arkin A.P."/>
            <person name="Dehal P."/>
            <person name="Chivian D."/>
            <person name="Criddle C.S."/>
            <person name="Wu W."/>
            <person name="Chakraborty R."/>
            <person name="Hazen T.C."/>
            <person name="Fields M.W."/>
        </authorList>
    </citation>
    <scope>NUCLEOTIDE SEQUENCE [LARGE SCALE GENOMIC DNA]</scope>
    <source>
        <strain evidence="2">FW-101-2B</strain>
    </source>
</reference>
<gene>
    <name evidence="1" type="ORF">DFW101_0852</name>
</gene>
<evidence type="ECO:0000313" key="2">
    <source>
        <dbReference type="Proteomes" id="UP000004662"/>
    </source>
</evidence>
<dbReference type="EMBL" id="CM001368">
    <property type="protein sequence ID" value="EHJ46868.1"/>
    <property type="molecule type" value="Genomic_DNA"/>
</dbReference>
<dbReference type="AlphaFoldDB" id="G7Q5T1"/>
<evidence type="ECO:0008006" key="3">
    <source>
        <dbReference type="Google" id="ProtNLM"/>
    </source>
</evidence>
<dbReference type="SUPFAM" id="SSF102405">
    <property type="entry name" value="MCP/YpsA-like"/>
    <property type="match status" value="1"/>
</dbReference>
<evidence type="ECO:0000313" key="1">
    <source>
        <dbReference type="EMBL" id="EHJ46868.1"/>
    </source>
</evidence>
<accession>G7Q5T1</accession>
<dbReference type="InterPro" id="IPR041164">
    <property type="entry name" value="LDcluster4"/>
</dbReference>
<keyword evidence="2" id="KW-1185">Reference proteome</keyword>
<dbReference type="eggNOG" id="COG1611">
    <property type="taxonomic scope" value="Bacteria"/>
</dbReference>
<dbReference type="RefSeq" id="WP_009180291.1">
    <property type="nucleotide sequence ID" value="NZ_CM001368.1"/>
</dbReference>
<dbReference type="HOGENOM" id="CLU_107614_1_1_7"/>
<name>G7Q5T1_9BACT</name>
<dbReference type="OrthoDB" id="9794039at2"/>